<proteinExistence type="predicted"/>
<dbReference type="EMBL" id="DSRP01000328">
    <property type="protein sequence ID" value="HGG92237.1"/>
    <property type="molecule type" value="Genomic_DNA"/>
</dbReference>
<keyword evidence="1" id="KW-0732">Signal</keyword>
<organism evidence="2">
    <name type="scientific">Fundidesulfovibrio putealis</name>
    <dbReference type="NCBI Taxonomy" id="270496"/>
    <lineage>
        <taxon>Bacteria</taxon>
        <taxon>Pseudomonadati</taxon>
        <taxon>Thermodesulfobacteriota</taxon>
        <taxon>Desulfovibrionia</taxon>
        <taxon>Desulfovibrionales</taxon>
        <taxon>Desulfovibrionaceae</taxon>
        <taxon>Fundidesulfovibrio</taxon>
    </lineage>
</organism>
<evidence type="ECO:0000256" key="1">
    <source>
        <dbReference type="SAM" id="SignalP"/>
    </source>
</evidence>
<comment type="caution">
    <text evidence="2">The sequence shown here is derived from an EMBL/GenBank/DDBJ whole genome shotgun (WGS) entry which is preliminary data.</text>
</comment>
<reference evidence="2" key="1">
    <citation type="journal article" date="2020" name="mSystems">
        <title>Genome- and Community-Level Interaction Insights into Carbon Utilization and Element Cycling Functions of Hydrothermarchaeota in Hydrothermal Sediment.</title>
        <authorList>
            <person name="Zhou Z."/>
            <person name="Liu Y."/>
            <person name="Xu W."/>
            <person name="Pan J."/>
            <person name="Luo Z.H."/>
            <person name="Li M."/>
        </authorList>
    </citation>
    <scope>NUCLEOTIDE SEQUENCE [LARGE SCALE GENOMIC DNA]</scope>
    <source>
        <strain evidence="2">SpSt-413</strain>
    </source>
</reference>
<sequence>MMKKVMTALFLALLLVPQPARAIDEEAVMRCLMREILASLTCKSVDDFRFVGRRDEVYVFNTHYAAKFTEFYCQVFDKDVVVTSRAWQGKMASARIKYESQPGCISATVNSPWSECRAPRVVQCCGSD</sequence>
<gene>
    <name evidence="2" type="ORF">ENR59_04720</name>
</gene>
<dbReference type="AlphaFoldDB" id="A0A7C4AGL7"/>
<evidence type="ECO:0000313" key="2">
    <source>
        <dbReference type="EMBL" id="HGG92237.1"/>
    </source>
</evidence>
<protein>
    <submittedName>
        <fullName evidence="2">Uncharacterized protein</fullName>
    </submittedName>
</protein>
<accession>A0A7C4AGL7</accession>
<name>A0A7C4AGL7_9BACT</name>
<feature type="signal peptide" evidence="1">
    <location>
        <begin position="1"/>
        <end position="22"/>
    </location>
</feature>
<feature type="chain" id="PRO_5027965515" evidence="1">
    <location>
        <begin position="23"/>
        <end position="128"/>
    </location>
</feature>